<dbReference type="Pfam" id="PF05618">
    <property type="entry name" value="Zn_protease"/>
    <property type="match status" value="1"/>
</dbReference>
<dbReference type="PANTHER" id="PTHR38037:SF2">
    <property type="entry name" value="ATP-DEPENDENT ZINC PROTEASE DOMAIN-CONTAINING PROTEIN-RELATED"/>
    <property type="match status" value="1"/>
</dbReference>
<name>A0A1A9K5Q3_9PSED</name>
<evidence type="ECO:0000259" key="2">
    <source>
        <dbReference type="Pfam" id="PF05618"/>
    </source>
</evidence>
<feature type="signal peptide" evidence="1">
    <location>
        <begin position="1"/>
        <end position="19"/>
    </location>
</feature>
<feature type="chain" id="PRO_5008391418" evidence="1">
    <location>
        <begin position="20"/>
        <end position="164"/>
    </location>
</feature>
<accession>A0A1A9K5Q3</accession>
<gene>
    <name evidence="3" type="ORF">A9C11_02925</name>
</gene>
<protein>
    <submittedName>
        <fullName evidence="3">ATP-dependent Zn protease</fullName>
    </submittedName>
</protein>
<keyword evidence="3" id="KW-0645">Protease</keyword>
<organism evidence="3 4">
    <name type="scientific">Pseudomonas citronellolis</name>
    <dbReference type="NCBI Taxonomy" id="53408"/>
    <lineage>
        <taxon>Bacteria</taxon>
        <taxon>Pseudomonadati</taxon>
        <taxon>Pseudomonadota</taxon>
        <taxon>Gammaproteobacteria</taxon>
        <taxon>Pseudomonadales</taxon>
        <taxon>Pseudomonadaceae</taxon>
        <taxon>Pseudomonas</taxon>
    </lineage>
</organism>
<evidence type="ECO:0000313" key="3">
    <source>
        <dbReference type="EMBL" id="ANI12997.1"/>
    </source>
</evidence>
<sequence>MKPRLAGLLLAFICPSLFAAQPATWGWVEQARLMPENALLKVRLDTGVQTSVMDARNLVKIRKNEQRWVQYDILVKDAATGQVQRLPFERPVERTLKVRGANGIEHRPVVSMDLCLGDKVYREQFALADRDGSDYPVLLGRRSLEHLGAVDVSKTLTTPPTCKP</sequence>
<dbReference type="Gene3D" id="2.40.70.10">
    <property type="entry name" value="Acid Proteases"/>
    <property type="match status" value="1"/>
</dbReference>
<dbReference type="SUPFAM" id="SSF50630">
    <property type="entry name" value="Acid proteases"/>
    <property type="match status" value="1"/>
</dbReference>
<reference evidence="3 4" key="1">
    <citation type="submission" date="2016-05" db="EMBL/GenBank/DDBJ databases">
        <title>Genome Sequence of Pseudomonas citronellolis Strain SJTE-3, an Estrogens and Persistent Organic Pollutants degradation strain.</title>
        <authorList>
            <person name="Liang R."/>
        </authorList>
    </citation>
    <scope>NUCLEOTIDE SEQUENCE [LARGE SCALE GENOMIC DNA]</scope>
    <source>
        <strain evidence="3 4">SJTE-3</strain>
    </source>
</reference>
<feature type="domain" description="Retropepsin-like aspartic endopeptidase" evidence="2">
    <location>
        <begin position="25"/>
        <end position="158"/>
    </location>
</feature>
<dbReference type="AlphaFoldDB" id="A0A1A9K5Q3"/>
<keyword evidence="3" id="KW-0378">Hydrolase</keyword>
<dbReference type="PANTHER" id="PTHR38037">
    <property type="entry name" value="ZN_PROTEASE DOMAIN-CONTAINING PROTEIN"/>
    <property type="match status" value="1"/>
</dbReference>
<evidence type="ECO:0000256" key="1">
    <source>
        <dbReference type="SAM" id="SignalP"/>
    </source>
</evidence>
<dbReference type="RefSeq" id="WP_064581780.1">
    <property type="nucleotide sequence ID" value="NZ_CP015878.1"/>
</dbReference>
<dbReference type="InterPro" id="IPR021109">
    <property type="entry name" value="Peptidase_aspartic_dom_sf"/>
</dbReference>
<dbReference type="GO" id="GO:0008233">
    <property type="term" value="F:peptidase activity"/>
    <property type="evidence" value="ECO:0007669"/>
    <property type="project" value="UniProtKB-KW"/>
</dbReference>
<dbReference type="Proteomes" id="UP000077748">
    <property type="component" value="Chromosome"/>
</dbReference>
<proteinExistence type="predicted"/>
<dbReference type="InterPro" id="IPR008503">
    <property type="entry name" value="Asp_endopeptidase"/>
</dbReference>
<evidence type="ECO:0000313" key="4">
    <source>
        <dbReference type="Proteomes" id="UP000077748"/>
    </source>
</evidence>
<dbReference type="EMBL" id="CP015878">
    <property type="protein sequence ID" value="ANI12997.1"/>
    <property type="molecule type" value="Genomic_DNA"/>
</dbReference>
<dbReference type="GO" id="GO:0006508">
    <property type="term" value="P:proteolysis"/>
    <property type="evidence" value="ECO:0007669"/>
    <property type="project" value="UniProtKB-KW"/>
</dbReference>
<keyword evidence="1" id="KW-0732">Signal</keyword>